<keyword evidence="1 3" id="KW-0820">tRNA-binding</keyword>
<dbReference type="SUPFAM" id="SSF50249">
    <property type="entry name" value="Nucleic acid-binding proteins"/>
    <property type="match status" value="1"/>
</dbReference>
<feature type="domain" description="TRNA-binding" evidence="4">
    <location>
        <begin position="91"/>
        <end position="201"/>
    </location>
</feature>
<evidence type="ECO:0000256" key="2">
    <source>
        <dbReference type="ARBA" id="ARBA00022884"/>
    </source>
</evidence>
<proteinExistence type="predicted"/>
<dbReference type="Pfam" id="PF01588">
    <property type="entry name" value="tRNA_bind"/>
    <property type="match status" value="1"/>
</dbReference>
<evidence type="ECO:0000256" key="3">
    <source>
        <dbReference type="PROSITE-ProRule" id="PRU00209"/>
    </source>
</evidence>
<keyword evidence="2 3" id="KW-0694">RNA-binding</keyword>
<comment type="caution">
    <text evidence="5">The sequence shown here is derived from an EMBL/GenBank/DDBJ whole genome shotgun (WGS) entry which is preliminary data.</text>
</comment>
<name>A0AAE3IVP4_9BACI</name>
<dbReference type="Gene3D" id="3.30.1940.10">
    <property type="entry name" value="YtpR-like"/>
    <property type="match status" value="1"/>
</dbReference>
<dbReference type="InterPro" id="IPR033714">
    <property type="entry name" value="tRNA_bind_bactPheRS"/>
</dbReference>
<dbReference type="InterPro" id="IPR027855">
    <property type="entry name" value="DUF4479"/>
</dbReference>
<dbReference type="NCBIfam" id="NF045760">
    <property type="entry name" value="YtpR"/>
    <property type="match status" value="1"/>
</dbReference>
<dbReference type="GO" id="GO:0000049">
    <property type="term" value="F:tRNA binding"/>
    <property type="evidence" value="ECO:0007669"/>
    <property type="project" value="UniProtKB-UniRule"/>
</dbReference>
<dbReference type="FunFam" id="2.40.50.140:FF:000045">
    <property type="entry name" value="Phenylalanine--tRNA ligase beta subunit"/>
    <property type="match status" value="1"/>
</dbReference>
<evidence type="ECO:0000313" key="6">
    <source>
        <dbReference type="Proteomes" id="UP001209318"/>
    </source>
</evidence>
<accession>A0AAE3IVP4</accession>
<evidence type="ECO:0000256" key="1">
    <source>
        <dbReference type="ARBA" id="ARBA00022555"/>
    </source>
</evidence>
<dbReference type="PROSITE" id="PS50886">
    <property type="entry name" value="TRBD"/>
    <property type="match status" value="1"/>
</dbReference>
<dbReference type="RefSeq" id="WP_263073480.1">
    <property type="nucleotide sequence ID" value="NZ_JAOUSF010000003.1"/>
</dbReference>
<organism evidence="5 6">
    <name type="scientific">Perspicuibacillus lycopersici</name>
    <dbReference type="NCBI Taxonomy" id="1325689"/>
    <lineage>
        <taxon>Bacteria</taxon>
        <taxon>Bacillati</taxon>
        <taxon>Bacillota</taxon>
        <taxon>Bacilli</taxon>
        <taxon>Bacillales</taxon>
        <taxon>Bacillaceae</taxon>
        <taxon>Perspicuibacillus</taxon>
    </lineage>
</organism>
<dbReference type="Pfam" id="PF14794">
    <property type="entry name" value="DUF4479"/>
    <property type="match status" value="1"/>
</dbReference>
<keyword evidence="6" id="KW-1185">Reference proteome</keyword>
<dbReference type="InterPro" id="IPR037154">
    <property type="entry name" value="YtpR-like_sf"/>
</dbReference>
<protein>
    <submittedName>
        <fullName evidence="5">DUF4479 domain-containing protein</fullName>
    </submittedName>
</protein>
<dbReference type="InterPro" id="IPR002547">
    <property type="entry name" value="tRNA-bd_dom"/>
</dbReference>
<evidence type="ECO:0000259" key="4">
    <source>
        <dbReference type="PROSITE" id="PS50886"/>
    </source>
</evidence>
<evidence type="ECO:0000313" key="5">
    <source>
        <dbReference type="EMBL" id="MCU9614241.1"/>
    </source>
</evidence>
<dbReference type="CDD" id="cd02796">
    <property type="entry name" value="tRNA_bind_bactPheRS"/>
    <property type="match status" value="1"/>
</dbReference>
<dbReference type="Gene3D" id="2.40.50.140">
    <property type="entry name" value="Nucleic acid-binding proteins"/>
    <property type="match status" value="1"/>
</dbReference>
<sequence>MNIFYNKEGVGDTLLINIASADQESISHEKHGDVVRIFHEQTKETVGYNLFQASKYVELGNVNGQVELSEELVEQINTVLQANDFTEKLVADLSPKFVVGLVKEKEKHPNADKLSVCKVDIGAETLQIVCGAPNVEAGQKVVVAKIGAVMPSGLVIKPAELRGVASSGMLCSARELELPNAPQVKGILVLADDAPIGQPFQF</sequence>
<dbReference type="AlphaFoldDB" id="A0AAE3IVP4"/>
<reference evidence="5" key="1">
    <citation type="submission" date="2022-10" db="EMBL/GenBank/DDBJ databases">
        <title>Description of Fervidibacillus gen. nov. in the family Fervidibacillaceae fam. nov. with two species, Fervidibacillus albus sp. nov., and Fervidibacillus halotolerans sp. nov., isolated from tidal flat sediments.</title>
        <authorList>
            <person name="Kwon K.K."/>
            <person name="Yang S.-H."/>
        </authorList>
    </citation>
    <scope>NUCLEOTIDE SEQUENCE</scope>
    <source>
        <strain evidence="5">JCM 19140</strain>
    </source>
</reference>
<dbReference type="EMBL" id="JAOUSF010000003">
    <property type="protein sequence ID" value="MCU9614241.1"/>
    <property type="molecule type" value="Genomic_DNA"/>
</dbReference>
<gene>
    <name evidence="5" type="ORF">OEV98_11780</name>
</gene>
<dbReference type="Proteomes" id="UP001209318">
    <property type="component" value="Unassembled WGS sequence"/>
</dbReference>
<dbReference type="InterPro" id="IPR012340">
    <property type="entry name" value="NA-bd_OB-fold"/>
</dbReference>